<organism evidence="7">
    <name type="scientific">Puccinia triticina (isolate 1-1 / race 1 (BBBD))</name>
    <name type="common">Brown leaf rust fungus</name>
    <dbReference type="NCBI Taxonomy" id="630390"/>
    <lineage>
        <taxon>Eukaryota</taxon>
        <taxon>Fungi</taxon>
        <taxon>Dikarya</taxon>
        <taxon>Basidiomycota</taxon>
        <taxon>Pucciniomycotina</taxon>
        <taxon>Pucciniomycetes</taxon>
        <taxon>Pucciniales</taxon>
        <taxon>Pucciniaceae</taxon>
        <taxon>Puccinia</taxon>
    </lineage>
</organism>
<proteinExistence type="inferred from homology"/>
<dbReference type="AlphaFoldDB" id="A0A180FWQ4"/>
<dbReference type="InterPro" id="IPR001547">
    <property type="entry name" value="Glyco_hydro_5"/>
</dbReference>
<reference evidence="8" key="4">
    <citation type="submission" date="2025-05" db="UniProtKB">
        <authorList>
            <consortium name="EnsemblFungi"/>
        </authorList>
    </citation>
    <scope>IDENTIFICATION</scope>
    <source>
        <strain evidence="8">isolate 1-1 / race 1 (BBBD)</strain>
    </source>
</reference>
<dbReference type="EnsemblFungi" id="PTTG_31021-t43_1">
    <property type="protein sequence ID" value="PTTG_31021-t43_1-p1"/>
    <property type="gene ID" value="PTTG_31021"/>
</dbReference>
<dbReference type="PANTHER" id="PTHR31451">
    <property type="match status" value="1"/>
</dbReference>
<dbReference type="EC" id="3.2.1.78" evidence="3"/>
<dbReference type="InterPro" id="IPR017853">
    <property type="entry name" value="GH"/>
</dbReference>
<evidence type="ECO:0000256" key="5">
    <source>
        <dbReference type="ARBA" id="ARBA00023295"/>
    </source>
</evidence>
<evidence type="ECO:0000313" key="7">
    <source>
        <dbReference type="EMBL" id="OAV84831.1"/>
    </source>
</evidence>
<dbReference type="PANTHER" id="PTHR31451:SF40">
    <property type="entry name" value="GLYCOSIDE HYDROLASE FAMILY 5 DOMAIN-CONTAINING PROTEIN"/>
    <property type="match status" value="1"/>
</dbReference>
<reference evidence="8 9" key="3">
    <citation type="journal article" date="2017" name="G3 (Bethesda)">
        <title>Comparative analysis highlights variable genome content of wheat rusts and divergence of the mating loci.</title>
        <authorList>
            <person name="Cuomo C.A."/>
            <person name="Bakkeren G."/>
            <person name="Khalil H.B."/>
            <person name="Panwar V."/>
            <person name="Joly D."/>
            <person name="Linning R."/>
            <person name="Sakthikumar S."/>
            <person name="Song X."/>
            <person name="Adiconis X."/>
            <person name="Fan L."/>
            <person name="Goldberg J.M."/>
            <person name="Levin J.Z."/>
            <person name="Young S."/>
            <person name="Zeng Q."/>
            <person name="Anikster Y."/>
            <person name="Bruce M."/>
            <person name="Wang M."/>
            <person name="Yin C."/>
            <person name="McCallum B."/>
            <person name="Szabo L.J."/>
            <person name="Hulbert S."/>
            <person name="Chen X."/>
            <person name="Fellers J.P."/>
        </authorList>
    </citation>
    <scope>NUCLEOTIDE SEQUENCE</scope>
    <source>
        <strain evidence="9">Isolate 1-1 / race 1 (BBBD)</strain>
        <strain evidence="8">isolate 1-1 / race 1 (BBBD)</strain>
    </source>
</reference>
<comment type="similarity">
    <text evidence="2">Belongs to the glycosyl hydrolase 5 (cellulase A) family.</text>
</comment>
<dbReference type="Gene3D" id="3.20.20.80">
    <property type="entry name" value="Glycosidases"/>
    <property type="match status" value="1"/>
</dbReference>
<evidence type="ECO:0000256" key="4">
    <source>
        <dbReference type="ARBA" id="ARBA00022801"/>
    </source>
</evidence>
<name>A0A180FWQ4_PUCT1</name>
<reference evidence="7" key="1">
    <citation type="submission" date="2009-11" db="EMBL/GenBank/DDBJ databases">
        <authorList>
            <consortium name="The Broad Institute Genome Sequencing Platform"/>
            <person name="Ward D."/>
            <person name="Feldgarden M."/>
            <person name="Earl A."/>
            <person name="Young S.K."/>
            <person name="Zeng Q."/>
            <person name="Koehrsen M."/>
            <person name="Alvarado L."/>
            <person name="Berlin A."/>
            <person name="Bochicchio J."/>
            <person name="Borenstein D."/>
            <person name="Chapman S.B."/>
            <person name="Chen Z."/>
            <person name="Engels R."/>
            <person name="Freedman E."/>
            <person name="Gellesch M."/>
            <person name="Goldberg J."/>
            <person name="Griggs A."/>
            <person name="Gujja S."/>
            <person name="Heilman E."/>
            <person name="Heiman D."/>
            <person name="Hepburn T."/>
            <person name="Howarth C."/>
            <person name="Jen D."/>
            <person name="Larson L."/>
            <person name="Lewis B."/>
            <person name="Mehta T."/>
            <person name="Park D."/>
            <person name="Pearson M."/>
            <person name="Roberts A."/>
            <person name="Saif S."/>
            <person name="Shea T."/>
            <person name="Shenoy N."/>
            <person name="Sisk P."/>
            <person name="Stolte C."/>
            <person name="Sykes S."/>
            <person name="Thomson T."/>
            <person name="Walk T."/>
            <person name="White J."/>
            <person name="Yandava C."/>
            <person name="Izard J."/>
            <person name="Baranova O.V."/>
            <person name="Blanton J.M."/>
            <person name="Tanner A.C."/>
            <person name="Dewhirst F.E."/>
            <person name="Haas B."/>
            <person name="Nusbaum C."/>
            <person name="Birren B."/>
        </authorList>
    </citation>
    <scope>NUCLEOTIDE SEQUENCE [LARGE SCALE GENOMIC DNA]</scope>
    <source>
        <strain evidence="7">1-1 BBBD Race 1</strain>
    </source>
</reference>
<reference evidence="7" key="2">
    <citation type="submission" date="2016-05" db="EMBL/GenBank/DDBJ databases">
        <title>Comparative analysis highlights variable genome content of wheat rusts and divergence of the mating loci.</title>
        <authorList>
            <person name="Cuomo C.A."/>
            <person name="Bakkeren G."/>
            <person name="Szabo L."/>
            <person name="Khalil H."/>
            <person name="Joly D."/>
            <person name="Goldberg J."/>
            <person name="Young S."/>
            <person name="Zeng Q."/>
            <person name="Fellers J."/>
        </authorList>
    </citation>
    <scope>NUCLEOTIDE SEQUENCE [LARGE SCALE GENOMIC DNA]</scope>
    <source>
        <strain evidence="7">1-1 BBBD Race 1</strain>
    </source>
</reference>
<dbReference type="Proteomes" id="UP000005240">
    <property type="component" value="Unassembled WGS sequence"/>
</dbReference>
<evidence type="ECO:0000256" key="3">
    <source>
        <dbReference type="ARBA" id="ARBA00012706"/>
    </source>
</evidence>
<feature type="non-terminal residue" evidence="7">
    <location>
        <position position="1"/>
    </location>
</feature>
<keyword evidence="9" id="KW-1185">Reference proteome</keyword>
<dbReference type="Pfam" id="PF26410">
    <property type="entry name" value="GH5_mannosidase"/>
    <property type="match status" value="1"/>
</dbReference>
<evidence type="ECO:0000256" key="1">
    <source>
        <dbReference type="ARBA" id="ARBA00001678"/>
    </source>
</evidence>
<dbReference type="STRING" id="630390.A0A180FWQ4"/>
<keyword evidence="5" id="KW-0326">Glycosidase</keyword>
<keyword evidence="4" id="KW-0378">Hydrolase</keyword>
<gene>
    <name evidence="7" type="ORF">PTTG_31021</name>
</gene>
<dbReference type="GO" id="GO:0016985">
    <property type="term" value="F:mannan endo-1,4-beta-mannosidase activity"/>
    <property type="evidence" value="ECO:0007669"/>
    <property type="project" value="UniProtKB-EC"/>
</dbReference>
<protein>
    <recommendedName>
        <fullName evidence="3">mannan endo-1,4-beta-mannosidase</fullName>
        <ecNumber evidence="3">3.2.1.78</ecNumber>
    </recommendedName>
</protein>
<dbReference type="VEuPathDB" id="FungiDB:PTTG_31021"/>
<dbReference type="SUPFAM" id="SSF51445">
    <property type="entry name" value="(Trans)glycosidases"/>
    <property type="match status" value="1"/>
</dbReference>
<feature type="domain" description="Glycoside hydrolase family 5" evidence="6">
    <location>
        <begin position="9"/>
        <end position="105"/>
    </location>
</feature>
<evidence type="ECO:0000259" key="6">
    <source>
        <dbReference type="Pfam" id="PF26410"/>
    </source>
</evidence>
<evidence type="ECO:0000313" key="8">
    <source>
        <dbReference type="EnsemblFungi" id="PTTG_31021-t43_1-p1"/>
    </source>
</evidence>
<dbReference type="InterPro" id="IPR045053">
    <property type="entry name" value="MAN-like"/>
</dbReference>
<dbReference type="OrthoDB" id="406631at2759"/>
<dbReference type="EMBL" id="ADAS02011127">
    <property type="protein sequence ID" value="OAV84831.1"/>
    <property type="molecule type" value="Genomic_DNA"/>
</dbReference>
<sequence length="111" mass="12769">NDTSITHITQGWFKDHIKTVINRVNTVTGVTYKDDPTIMTWELSNEPQDPPLSWVAETSAYIKSLAPNHLVTVGFEGKTGEWWFKRVHSPESIDYACGHLWVQNWVSMFHP</sequence>
<comment type="catalytic activity">
    <reaction evidence="1">
        <text>Random hydrolysis of (1-&gt;4)-beta-D-mannosidic linkages in mannans, galactomannans and glucomannans.</text>
        <dbReference type="EC" id="3.2.1.78"/>
    </reaction>
</comment>
<evidence type="ECO:0000313" key="9">
    <source>
        <dbReference type="Proteomes" id="UP000005240"/>
    </source>
</evidence>
<accession>A0A180FWQ4</accession>
<evidence type="ECO:0000256" key="2">
    <source>
        <dbReference type="ARBA" id="ARBA00005641"/>
    </source>
</evidence>